<dbReference type="PANTHER" id="PTHR30386">
    <property type="entry name" value="MEMBRANE FUSION SUBUNIT OF EMRAB-TOLC MULTIDRUG EFFLUX PUMP"/>
    <property type="match status" value="1"/>
</dbReference>
<evidence type="ECO:0000256" key="2">
    <source>
        <dbReference type="ARBA" id="ARBA00009477"/>
    </source>
</evidence>
<organism evidence="10 11">
    <name type="scientific">Psychromonas aquatilis</name>
    <dbReference type="NCBI Taxonomy" id="2005072"/>
    <lineage>
        <taxon>Bacteria</taxon>
        <taxon>Pseudomonadati</taxon>
        <taxon>Pseudomonadota</taxon>
        <taxon>Gammaproteobacteria</taxon>
        <taxon>Alteromonadales</taxon>
        <taxon>Psychromonadaceae</taxon>
        <taxon>Psychromonas</taxon>
    </lineage>
</organism>
<dbReference type="EMBL" id="JBAKAZ010000099">
    <property type="protein sequence ID" value="MEL0630847.1"/>
    <property type="molecule type" value="Genomic_DNA"/>
</dbReference>
<evidence type="ECO:0000256" key="3">
    <source>
        <dbReference type="ARBA" id="ARBA00022692"/>
    </source>
</evidence>
<dbReference type="InterPro" id="IPR050739">
    <property type="entry name" value="MFP"/>
</dbReference>
<dbReference type="RefSeq" id="WP_341599022.1">
    <property type="nucleotide sequence ID" value="NZ_JBAKAZ010000099.1"/>
</dbReference>
<dbReference type="Pfam" id="PF25917">
    <property type="entry name" value="BSH_RND"/>
    <property type="match status" value="1"/>
</dbReference>
<dbReference type="Gene3D" id="2.40.50.100">
    <property type="match status" value="1"/>
</dbReference>
<dbReference type="InterPro" id="IPR058982">
    <property type="entry name" value="Beta-barrel_AprE"/>
</dbReference>
<keyword evidence="11" id="KW-1185">Reference proteome</keyword>
<feature type="coiled-coil region" evidence="6">
    <location>
        <begin position="149"/>
        <end position="176"/>
    </location>
</feature>
<accession>A0ABU9GU68</accession>
<keyword evidence="3 7" id="KW-0812">Transmembrane</keyword>
<evidence type="ECO:0000313" key="10">
    <source>
        <dbReference type="EMBL" id="MEL0630847.1"/>
    </source>
</evidence>
<evidence type="ECO:0000259" key="9">
    <source>
        <dbReference type="Pfam" id="PF26002"/>
    </source>
</evidence>
<feature type="domain" description="Multidrug resistance protein MdtA-like barrel-sandwich hybrid" evidence="8">
    <location>
        <begin position="73"/>
        <end position="274"/>
    </location>
</feature>
<keyword evidence="6" id="KW-0175">Coiled coil</keyword>
<feature type="transmembrane region" description="Helical" evidence="7">
    <location>
        <begin position="28"/>
        <end position="46"/>
    </location>
</feature>
<evidence type="ECO:0000259" key="8">
    <source>
        <dbReference type="Pfam" id="PF25917"/>
    </source>
</evidence>
<evidence type="ECO:0000256" key="6">
    <source>
        <dbReference type="SAM" id="Coils"/>
    </source>
</evidence>
<dbReference type="PANTHER" id="PTHR30386:SF26">
    <property type="entry name" value="TRANSPORT PROTEIN COMB"/>
    <property type="match status" value="1"/>
</dbReference>
<evidence type="ECO:0000256" key="5">
    <source>
        <dbReference type="ARBA" id="ARBA00023136"/>
    </source>
</evidence>
<evidence type="ECO:0000256" key="1">
    <source>
        <dbReference type="ARBA" id="ARBA00004167"/>
    </source>
</evidence>
<evidence type="ECO:0000256" key="7">
    <source>
        <dbReference type="SAM" id="Phobius"/>
    </source>
</evidence>
<dbReference type="InterPro" id="IPR058625">
    <property type="entry name" value="MdtA-like_BSH"/>
</dbReference>
<feature type="domain" description="AprE-like beta-barrel" evidence="9">
    <location>
        <begin position="285"/>
        <end position="375"/>
    </location>
</feature>
<reference evidence="10 11" key="1">
    <citation type="submission" date="2024-02" db="EMBL/GenBank/DDBJ databases">
        <title>Bacteria isolated from the canopy kelp, Nereocystis luetkeana.</title>
        <authorList>
            <person name="Pfister C.A."/>
            <person name="Younker I.T."/>
            <person name="Light S.H."/>
        </authorList>
    </citation>
    <scope>NUCLEOTIDE SEQUENCE [LARGE SCALE GENOMIC DNA]</scope>
    <source>
        <strain evidence="10 11">TI.1.05</strain>
    </source>
</reference>
<protein>
    <submittedName>
        <fullName evidence="10">HlyD family efflux transporter periplasmic adaptor subunit</fullName>
    </submittedName>
</protein>
<keyword evidence="5 7" id="KW-0472">Membrane</keyword>
<sequence length="395" mass="44573">MSNKQQESKLLRSLNDPEHTVMNPGIHYGLWLSALTVIIFVIWASFAEIDEVVRGEGRIVPSSRLQMIQSLEGGIVDKLMVNEGDMVDVGQVLVSLDNTRFYAAYMEGLSQSDALTAAVARLESEVKEESTIKFPEGFDVDSAEAKSEMALFNARRDRKQQTLASLKQEMAIANKQLKVLKPLVERRAVSQMEMLRLDQTVQELKGRIVETQNSYMQDAYTELSEKKGMLNALNQTLLQKEDQLNRTKILSPVKGQVNDILITTRGGVIQPGEPIMKVLPLEDRLLVETKIKPQDVAFLAPGMKARVKITAYDYTIYGDLEGVVEQISPDTFEEDTAKGKEYYYQVLVHTKKNYLERHGEKLPIRPGMITQVDVLGGKRTIMSYMLKPLIKAKLY</sequence>
<proteinExistence type="inferred from homology"/>
<name>A0ABU9GU68_9GAMM</name>
<dbReference type="Gene3D" id="2.40.30.170">
    <property type="match status" value="1"/>
</dbReference>
<gene>
    <name evidence="10" type="ORF">V6256_14675</name>
</gene>
<keyword evidence="4 7" id="KW-1133">Transmembrane helix</keyword>
<comment type="similarity">
    <text evidence="2">Belongs to the membrane fusion protein (MFP) (TC 8.A.1) family.</text>
</comment>
<evidence type="ECO:0000313" key="11">
    <source>
        <dbReference type="Proteomes" id="UP001369082"/>
    </source>
</evidence>
<comment type="subcellular location">
    <subcellularLocation>
        <location evidence="1">Membrane</location>
        <topology evidence="1">Single-pass membrane protein</topology>
    </subcellularLocation>
</comment>
<dbReference type="PRINTS" id="PR01490">
    <property type="entry name" value="RTXTOXIND"/>
</dbReference>
<evidence type="ECO:0000256" key="4">
    <source>
        <dbReference type="ARBA" id="ARBA00022989"/>
    </source>
</evidence>
<comment type="caution">
    <text evidence="10">The sequence shown here is derived from an EMBL/GenBank/DDBJ whole genome shotgun (WGS) entry which is preliminary data.</text>
</comment>
<dbReference type="Proteomes" id="UP001369082">
    <property type="component" value="Unassembled WGS sequence"/>
</dbReference>
<dbReference type="Pfam" id="PF26002">
    <property type="entry name" value="Beta-barrel_AprE"/>
    <property type="match status" value="1"/>
</dbReference>